<dbReference type="Gene3D" id="3.10.110.10">
    <property type="entry name" value="Ubiquitin Conjugating Enzyme"/>
    <property type="match status" value="1"/>
</dbReference>
<dbReference type="InterPro" id="IPR016135">
    <property type="entry name" value="UBQ-conjugating_enzyme/RWD"/>
</dbReference>
<gene>
    <name evidence="2" type="ORF">OEZ85_012357</name>
</gene>
<dbReference type="SUPFAM" id="SSF54495">
    <property type="entry name" value="UBC-like"/>
    <property type="match status" value="1"/>
</dbReference>
<feature type="domain" description="UBC core" evidence="1">
    <location>
        <begin position="93"/>
        <end position="239"/>
    </location>
</feature>
<dbReference type="InterPro" id="IPR000608">
    <property type="entry name" value="UBC"/>
</dbReference>
<dbReference type="Pfam" id="PF00179">
    <property type="entry name" value="UQ_con"/>
    <property type="match status" value="1"/>
</dbReference>
<keyword evidence="3" id="KW-1185">Reference proteome</keyword>
<dbReference type="Proteomes" id="UP001244341">
    <property type="component" value="Chromosome 3b"/>
</dbReference>
<protein>
    <recommendedName>
        <fullName evidence="1">UBC core domain-containing protein</fullName>
    </recommendedName>
</protein>
<accession>A0ABY8TX44</accession>
<evidence type="ECO:0000259" key="1">
    <source>
        <dbReference type="PROSITE" id="PS50127"/>
    </source>
</evidence>
<sequence>MICALTSPPAIAVSRQLHIYSSQGAVAAVEVLPGLTTVGQLRQQVAQLLGADSSQEEAPPGFKLAWAAASADVGPDRRRAAVKQVPGSRQGASAELQLARQYRDLLRHPIPGIGAAPSDDDLFTWNVKLAGPEGSPCQGGWFDVRLNFTAGFPGEQPPAKFITEIWHPNVRRNDGHACVDLGTNWVDVCSVACVLVGLQVLLANPNPHHAMNHDCARQMREQPQQYVPQAQRWTQLHAM</sequence>
<name>A0ABY8TX44_TETOB</name>
<dbReference type="PANTHER" id="PTHR24067">
    <property type="entry name" value="UBIQUITIN-CONJUGATING ENZYME E2"/>
    <property type="match status" value="1"/>
</dbReference>
<proteinExistence type="predicted"/>
<reference evidence="2 3" key="1">
    <citation type="submission" date="2023-05" db="EMBL/GenBank/DDBJ databases">
        <title>A 100% complete, gapless, phased diploid assembly of the Scenedesmus obliquus UTEX 3031 genome.</title>
        <authorList>
            <person name="Biondi T.C."/>
            <person name="Hanschen E.R."/>
            <person name="Kwon T."/>
            <person name="Eng W."/>
            <person name="Kruse C.P.S."/>
            <person name="Koehler S.I."/>
            <person name="Kunde Y."/>
            <person name="Gleasner C.D."/>
            <person name="You Mak K.T."/>
            <person name="Polle J."/>
            <person name="Hovde B.T."/>
            <person name="Starkenburg S.R."/>
        </authorList>
    </citation>
    <scope>NUCLEOTIDE SEQUENCE [LARGE SCALE GENOMIC DNA]</scope>
    <source>
        <strain evidence="2 3">DOE0152z</strain>
    </source>
</reference>
<organism evidence="2 3">
    <name type="scientific">Tetradesmus obliquus</name>
    <name type="common">Green alga</name>
    <name type="synonym">Acutodesmus obliquus</name>
    <dbReference type="NCBI Taxonomy" id="3088"/>
    <lineage>
        <taxon>Eukaryota</taxon>
        <taxon>Viridiplantae</taxon>
        <taxon>Chlorophyta</taxon>
        <taxon>core chlorophytes</taxon>
        <taxon>Chlorophyceae</taxon>
        <taxon>CS clade</taxon>
        <taxon>Sphaeropleales</taxon>
        <taxon>Scenedesmaceae</taxon>
        <taxon>Tetradesmus</taxon>
    </lineage>
</organism>
<dbReference type="SMART" id="SM00212">
    <property type="entry name" value="UBCc"/>
    <property type="match status" value="1"/>
</dbReference>
<evidence type="ECO:0000313" key="2">
    <source>
        <dbReference type="EMBL" id="WIA12301.1"/>
    </source>
</evidence>
<evidence type="ECO:0000313" key="3">
    <source>
        <dbReference type="Proteomes" id="UP001244341"/>
    </source>
</evidence>
<dbReference type="InterPro" id="IPR050113">
    <property type="entry name" value="Ub_conjugating_enzyme"/>
</dbReference>
<dbReference type="EMBL" id="CP126210">
    <property type="protein sequence ID" value="WIA12301.1"/>
    <property type="molecule type" value="Genomic_DNA"/>
</dbReference>
<dbReference type="PROSITE" id="PS50127">
    <property type="entry name" value="UBC_2"/>
    <property type="match status" value="1"/>
</dbReference>